<accession>A0A8J3N453</accession>
<name>A0A8J3N453_9CHLR</name>
<dbReference type="AlphaFoldDB" id="A0A8J3N453"/>
<evidence type="ECO:0000313" key="2">
    <source>
        <dbReference type="Proteomes" id="UP000597444"/>
    </source>
</evidence>
<proteinExistence type="predicted"/>
<evidence type="ECO:0000313" key="1">
    <source>
        <dbReference type="EMBL" id="GHO95123.1"/>
    </source>
</evidence>
<comment type="caution">
    <text evidence="1">The sequence shown here is derived from an EMBL/GenBank/DDBJ whole genome shotgun (WGS) entry which is preliminary data.</text>
</comment>
<organism evidence="1 2">
    <name type="scientific">Reticulibacter mediterranei</name>
    <dbReference type="NCBI Taxonomy" id="2778369"/>
    <lineage>
        <taxon>Bacteria</taxon>
        <taxon>Bacillati</taxon>
        <taxon>Chloroflexota</taxon>
        <taxon>Ktedonobacteria</taxon>
        <taxon>Ktedonobacterales</taxon>
        <taxon>Reticulibacteraceae</taxon>
        <taxon>Reticulibacter</taxon>
    </lineage>
</organism>
<dbReference type="Proteomes" id="UP000597444">
    <property type="component" value="Unassembled WGS sequence"/>
</dbReference>
<protein>
    <submittedName>
        <fullName evidence="1">Uncharacterized protein</fullName>
    </submittedName>
</protein>
<dbReference type="RefSeq" id="WP_220205823.1">
    <property type="nucleotide sequence ID" value="NZ_BNJK01000001.1"/>
</dbReference>
<sequence length="78" mass="8559">MMSQDRIKVGRIQSWMDENGSLKLYSHQVGVSGGVSCSLSAEEALGLLDLLSRHREVMDEKAAEAYVDYTGGWISTGH</sequence>
<keyword evidence="2" id="KW-1185">Reference proteome</keyword>
<reference evidence="1" key="1">
    <citation type="submission" date="2020-10" db="EMBL/GenBank/DDBJ databases">
        <title>Taxonomic study of unclassified bacteria belonging to the class Ktedonobacteria.</title>
        <authorList>
            <person name="Yabe S."/>
            <person name="Wang C.M."/>
            <person name="Zheng Y."/>
            <person name="Sakai Y."/>
            <person name="Cavaletti L."/>
            <person name="Monciardini P."/>
            <person name="Donadio S."/>
        </authorList>
    </citation>
    <scope>NUCLEOTIDE SEQUENCE</scope>
    <source>
        <strain evidence="1">ID150040</strain>
    </source>
</reference>
<dbReference type="EMBL" id="BNJK01000001">
    <property type="protein sequence ID" value="GHO95123.1"/>
    <property type="molecule type" value="Genomic_DNA"/>
</dbReference>
<gene>
    <name evidence="1" type="ORF">KSF_051710</name>
</gene>